<name>A0A231HEQ9_9NOCA</name>
<dbReference type="InterPro" id="IPR036291">
    <property type="entry name" value="NAD(P)-bd_dom_sf"/>
</dbReference>
<comment type="caution">
    <text evidence="3">The sequence shown here is derived from an EMBL/GenBank/DDBJ whole genome shotgun (WGS) entry which is preliminary data.</text>
</comment>
<evidence type="ECO:0000313" key="3">
    <source>
        <dbReference type="EMBL" id="OXR47196.1"/>
    </source>
</evidence>
<keyword evidence="2 3" id="KW-0560">Oxidoreductase</keyword>
<dbReference type="Gene3D" id="3.40.50.720">
    <property type="entry name" value="NAD(P)-binding Rossmann-like Domain"/>
    <property type="match status" value="1"/>
</dbReference>
<dbReference type="PRINTS" id="PR00080">
    <property type="entry name" value="SDRFAMILY"/>
</dbReference>
<proteinExistence type="inferred from homology"/>
<dbReference type="FunFam" id="3.40.50.720:FF:000084">
    <property type="entry name" value="Short-chain dehydrogenase reductase"/>
    <property type="match status" value="1"/>
</dbReference>
<accession>A0A231HEQ9</accession>
<evidence type="ECO:0000256" key="1">
    <source>
        <dbReference type="ARBA" id="ARBA00006484"/>
    </source>
</evidence>
<dbReference type="Pfam" id="PF13561">
    <property type="entry name" value="adh_short_C2"/>
    <property type="match status" value="1"/>
</dbReference>
<protein>
    <submittedName>
        <fullName evidence="3">3-alpha-(Or 20-beta)-hydroxysteroid dehydrogenase</fullName>
        <ecNumber evidence="3">1.1.1.53</ecNumber>
    </submittedName>
</protein>
<dbReference type="Proteomes" id="UP000215506">
    <property type="component" value="Unassembled WGS sequence"/>
</dbReference>
<dbReference type="PRINTS" id="PR00081">
    <property type="entry name" value="GDHRDH"/>
</dbReference>
<dbReference type="EMBL" id="NGAF01000001">
    <property type="protein sequence ID" value="OXR47196.1"/>
    <property type="molecule type" value="Genomic_DNA"/>
</dbReference>
<evidence type="ECO:0000256" key="2">
    <source>
        <dbReference type="ARBA" id="ARBA00023002"/>
    </source>
</evidence>
<dbReference type="PROSITE" id="PS00061">
    <property type="entry name" value="ADH_SHORT"/>
    <property type="match status" value="1"/>
</dbReference>
<evidence type="ECO:0000313" key="4">
    <source>
        <dbReference type="Proteomes" id="UP000215506"/>
    </source>
</evidence>
<dbReference type="SUPFAM" id="SSF51735">
    <property type="entry name" value="NAD(P)-binding Rossmann-fold domains"/>
    <property type="match status" value="1"/>
</dbReference>
<dbReference type="InterPro" id="IPR020904">
    <property type="entry name" value="Sc_DH/Rdtase_CS"/>
</dbReference>
<dbReference type="NCBIfam" id="NF005559">
    <property type="entry name" value="PRK07231.1"/>
    <property type="match status" value="1"/>
</dbReference>
<dbReference type="EC" id="1.1.1.53" evidence="3"/>
<dbReference type="RefSeq" id="WP_094024156.1">
    <property type="nucleotide sequence ID" value="NZ_NGAF01000001.1"/>
</dbReference>
<dbReference type="PANTHER" id="PTHR24321:SF8">
    <property type="entry name" value="ESTRADIOL 17-BETA-DEHYDROGENASE 8-RELATED"/>
    <property type="match status" value="1"/>
</dbReference>
<gene>
    <name evidence="3" type="primary">fabG3_1</name>
    <name evidence="3" type="ORF">B7C42_00318</name>
</gene>
<dbReference type="GO" id="GO:0047044">
    <property type="term" value="F:androstan-3-alpha,17-beta-diol dehydrogenase (NAD+) activity"/>
    <property type="evidence" value="ECO:0007669"/>
    <property type="project" value="UniProtKB-EC"/>
</dbReference>
<dbReference type="InterPro" id="IPR002347">
    <property type="entry name" value="SDR_fam"/>
</dbReference>
<dbReference type="PANTHER" id="PTHR24321">
    <property type="entry name" value="DEHYDROGENASES, SHORT CHAIN"/>
    <property type="match status" value="1"/>
</dbReference>
<keyword evidence="4" id="KW-1185">Reference proteome</keyword>
<sequence>MLDLTGKVALITGAARGQGAAEARLFVERGARVVLTDVLDADGKQLADDLGEAARFVRHDVTSAGDWNAAVAVAVSEFGALNVLVNNAAIYTAKPLTDTTPEELEKILQVNLVGAFRGIRSVVGPMSEAGGSIVNISSQAGLEGLMGHSAYGSSKWGLRGLTKTAALELGPMGIRVNSVHPGPIATPMVPYLTTGPGSFPTLPLQRTGVPEEVAELVAFLASDASSYVTGAEVTIDGGLAAGKFMPPESQEAP</sequence>
<reference evidence="3 4" key="1">
    <citation type="submission" date="2017-07" db="EMBL/GenBank/DDBJ databases">
        <title>First draft Genome Sequence of Nocardia cerradoensis isolated from human infection.</title>
        <authorList>
            <person name="Carrasco G."/>
        </authorList>
    </citation>
    <scope>NUCLEOTIDE SEQUENCE [LARGE SCALE GENOMIC DNA]</scope>
    <source>
        <strain evidence="3 4">CNM20130759</strain>
    </source>
</reference>
<comment type="similarity">
    <text evidence="1">Belongs to the short-chain dehydrogenases/reductases (SDR) family.</text>
</comment>
<dbReference type="AlphaFoldDB" id="A0A231HEQ9"/>
<organism evidence="3 4">
    <name type="scientific">Nocardia cerradoensis</name>
    <dbReference type="NCBI Taxonomy" id="85688"/>
    <lineage>
        <taxon>Bacteria</taxon>
        <taxon>Bacillati</taxon>
        <taxon>Actinomycetota</taxon>
        <taxon>Actinomycetes</taxon>
        <taxon>Mycobacteriales</taxon>
        <taxon>Nocardiaceae</taxon>
        <taxon>Nocardia</taxon>
    </lineage>
</organism>